<name>A0A382VRP5_9ZZZZ</name>
<evidence type="ECO:0000313" key="2">
    <source>
        <dbReference type="EMBL" id="SVD49256.1"/>
    </source>
</evidence>
<protein>
    <submittedName>
        <fullName evidence="2">Uncharacterized protein</fullName>
    </submittedName>
</protein>
<proteinExistence type="predicted"/>
<dbReference type="Gene3D" id="3.40.50.10070">
    <property type="entry name" value="TolB, N-terminal domain"/>
    <property type="match status" value="1"/>
</dbReference>
<dbReference type="Gene3D" id="1.25.40.10">
    <property type="entry name" value="Tetratricopeptide repeat domain"/>
    <property type="match status" value="1"/>
</dbReference>
<sequence>LPDKPSIAVLPFNNMSGDTSQDYLGDGLTENIIAVLATSPNLFVISRNSSFTYKGKAVKVQEVAEQLGVRYVLEGSVQRSGEKLRVTAQLVDAVDGKHLWAERYDRKLDDLFAVQDEITNKIFYEMHVTLTIGQRSKDWQKHFGDPEGMRLHMKGFDRFLTFTIEGHHDAERIYGELYKKNPDGGMGNLDMGWIHWAKIVMRLTDDPMQSIKLGREFGEKAHAVMGDGNSLTLLAWFDLFERDYESAIENARRATEISPSDGEATAIAGTVYRNSGKPEESA</sequence>
<organism evidence="2">
    <name type="scientific">marine metagenome</name>
    <dbReference type="NCBI Taxonomy" id="408172"/>
    <lineage>
        <taxon>unclassified sequences</taxon>
        <taxon>metagenomes</taxon>
        <taxon>ecological metagenomes</taxon>
    </lineage>
</organism>
<dbReference type="InterPro" id="IPR011990">
    <property type="entry name" value="TPR-like_helical_dom_sf"/>
</dbReference>
<gene>
    <name evidence="2" type="ORF">METZ01_LOCUS402110</name>
</gene>
<evidence type="ECO:0000256" key="1">
    <source>
        <dbReference type="SAM" id="MobiDB-lite"/>
    </source>
</evidence>
<dbReference type="SUPFAM" id="SSF48452">
    <property type="entry name" value="TPR-like"/>
    <property type="match status" value="1"/>
</dbReference>
<feature type="non-terminal residue" evidence="2">
    <location>
        <position position="1"/>
    </location>
</feature>
<feature type="region of interest" description="Disordered" evidence="1">
    <location>
        <begin position="255"/>
        <end position="282"/>
    </location>
</feature>
<reference evidence="2" key="1">
    <citation type="submission" date="2018-05" db="EMBL/GenBank/DDBJ databases">
        <authorList>
            <person name="Lanie J.A."/>
            <person name="Ng W.-L."/>
            <person name="Kazmierczak K.M."/>
            <person name="Andrzejewski T.M."/>
            <person name="Davidsen T.M."/>
            <person name="Wayne K.J."/>
            <person name="Tettelin H."/>
            <person name="Glass J.I."/>
            <person name="Rusch D."/>
            <person name="Podicherti R."/>
            <person name="Tsui H.-C.T."/>
            <person name="Winkler M.E."/>
        </authorList>
    </citation>
    <scope>NUCLEOTIDE SEQUENCE</scope>
</reference>
<feature type="non-terminal residue" evidence="2">
    <location>
        <position position="282"/>
    </location>
</feature>
<accession>A0A382VRP5</accession>
<dbReference type="AlphaFoldDB" id="A0A382VRP5"/>
<dbReference type="EMBL" id="UINC01154141">
    <property type="protein sequence ID" value="SVD49256.1"/>
    <property type="molecule type" value="Genomic_DNA"/>
</dbReference>
<dbReference type="SUPFAM" id="SSF52964">
    <property type="entry name" value="TolB, N-terminal domain"/>
    <property type="match status" value="1"/>
</dbReference>